<reference evidence="2" key="1">
    <citation type="submission" date="2016-10" db="EMBL/GenBank/DDBJ databases">
        <authorList>
            <person name="Varghese N."/>
            <person name="Submissions S."/>
        </authorList>
    </citation>
    <scope>NUCLEOTIDE SEQUENCE [LARGE SCALE GENOMIC DNA]</scope>
    <source>
        <strain evidence="2">DSM 25030</strain>
    </source>
</reference>
<dbReference type="STRING" id="1073328.SAMN05216294_3387"/>
<accession>A0A1H2ZAH9</accession>
<dbReference type="EMBL" id="FNMY01000008">
    <property type="protein sequence ID" value="SDX14317.1"/>
    <property type="molecule type" value="Genomic_DNA"/>
</dbReference>
<dbReference type="RefSeq" id="WP_090299614.1">
    <property type="nucleotide sequence ID" value="NZ_FNKI01000007.1"/>
</dbReference>
<sequence length="136" mass="15776">MDKEKDKKWEELVDQLMNEAPLEQPSVDFTKNLMQKIEAETAQPIFEYQPILSRTTLVSIGVSFLALVVFLISKFGFNSNEGWFAKLNFNAAFDNVWGGFEHYTSSKVLLYSVLLFGLLFFAQVTRLKKYFDKTHF</sequence>
<protein>
    <submittedName>
        <fullName evidence="1">Uncharacterized protein</fullName>
    </submittedName>
</protein>
<name>A0A1H2ZAH9_9FLAO</name>
<evidence type="ECO:0000313" key="2">
    <source>
        <dbReference type="Proteomes" id="UP000199592"/>
    </source>
</evidence>
<dbReference type="Proteomes" id="UP000199592">
    <property type="component" value="Unassembled WGS sequence"/>
</dbReference>
<organism evidence="1 2">
    <name type="scientific">Flagellimonas zhangzhouensis</name>
    <dbReference type="NCBI Taxonomy" id="1073328"/>
    <lineage>
        <taxon>Bacteria</taxon>
        <taxon>Pseudomonadati</taxon>
        <taxon>Bacteroidota</taxon>
        <taxon>Flavobacteriia</taxon>
        <taxon>Flavobacteriales</taxon>
        <taxon>Flavobacteriaceae</taxon>
        <taxon>Flagellimonas</taxon>
    </lineage>
</organism>
<evidence type="ECO:0000313" key="1">
    <source>
        <dbReference type="EMBL" id="SDX14317.1"/>
    </source>
</evidence>
<proteinExistence type="predicted"/>
<gene>
    <name evidence="1" type="ORF">SAMN04487892_3382</name>
</gene>
<keyword evidence="2" id="KW-1185">Reference proteome</keyword>
<dbReference type="OrthoDB" id="1442507at2"/>
<dbReference type="AlphaFoldDB" id="A0A1H2ZAH9"/>